<feature type="chain" id="PRO_5022057363" description="DUF6268 domain-containing protein" evidence="1">
    <location>
        <begin position="21"/>
        <end position="343"/>
    </location>
</feature>
<gene>
    <name evidence="3" type="ORF">Pan181_17580</name>
</gene>
<name>A0A518ALI6_9BACT</name>
<evidence type="ECO:0000256" key="1">
    <source>
        <dbReference type="SAM" id="SignalP"/>
    </source>
</evidence>
<keyword evidence="4" id="KW-1185">Reference proteome</keyword>
<dbReference type="EMBL" id="CP036278">
    <property type="protein sequence ID" value="QDU55566.1"/>
    <property type="molecule type" value="Genomic_DNA"/>
</dbReference>
<dbReference type="KEGG" id="amuc:Pan181_17580"/>
<protein>
    <recommendedName>
        <fullName evidence="2">DUF6268 domain-containing protein</fullName>
    </recommendedName>
</protein>
<evidence type="ECO:0000259" key="2">
    <source>
        <dbReference type="Pfam" id="PF19783"/>
    </source>
</evidence>
<proteinExistence type="predicted"/>
<dbReference type="AlphaFoldDB" id="A0A518ALI6"/>
<evidence type="ECO:0000313" key="4">
    <source>
        <dbReference type="Proteomes" id="UP000315750"/>
    </source>
</evidence>
<dbReference type="RefSeq" id="WP_197529049.1">
    <property type="nucleotide sequence ID" value="NZ_CP036278.1"/>
</dbReference>
<dbReference type="Proteomes" id="UP000315750">
    <property type="component" value="Chromosome"/>
</dbReference>
<dbReference type="Pfam" id="PF19783">
    <property type="entry name" value="DUF6268"/>
    <property type="match status" value="1"/>
</dbReference>
<feature type="domain" description="DUF6268" evidence="2">
    <location>
        <begin position="145"/>
        <end position="325"/>
    </location>
</feature>
<sequence precursor="true">MSRRFLLVAIGCLMSASAGGQTPTTVAPVYVEPLQDPATWTTAEPDDMVLYGTDTMQGSYPICPPTSPAAEKMGNLIPPGARQGFFQKANASVTWMPRLEGDSLGVTAIQTNIVTAVPFPHRYTPLTITPEYTLRLLDGPDFIDVPSRLHDLSVGFNHIRPLNDKWVFNGRVSLGLYGDDYSLDASDAFRASGYAMGIHQKTPNSPHKWIVGVAYFNRAGMSVFPVAGYMYKTEDLQVDVTFPRPKIAWRTWAEGCAGYNERWWYISGDFGGGIWAVQRDSGADDTLSYSDIRVLVGTERIRIGHLSTRLEFGYVFARELEYDSMSSELAVDDSIFVRGALRY</sequence>
<keyword evidence="1" id="KW-0732">Signal</keyword>
<reference evidence="3 4" key="1">
    <citation type="submission" date="2019-02" db="EMBL/GenBank/DDBJ databases">
        <title>Deep-cultivation of Planctomycetes and their phenomic and genomic characterization uncovers novel biology.</title>
        <authorList>
            <person name="Wiegand S."/>
            <person name="Jogler M."/>
            <person name="Boedeker C."/>
            <person name="Pinto D."/>
            <person name="Vollmers J."/>
            <person name="Rivas-Marin E."/>
            <person name="Kohn T."/>
            <person name="Peeters S.H."/>
            <person name="Heuer A."/>
            <person name="Rast P."/>
            <person name="Oberbeckmann S."/>
            <person name="Bunk B."/>
            <person name="Jeske O."/>
            <person name="Meyerdierks A."/>
            <person name="Storesund J.E."/>
            <person name="Kallscheuer N."/>
            <person name="Luecker S."/>
            <person name="Lage O.M."/>
            <person name="Pohl T."/>
            <person name="Merkel B.J."/>
            <person name="Hornburger P."/>
            <person name="Mueller R.-W."/>
            <person name="Bruemmer F."/>
            <person name="Labrenz M."/>
            <person name="Spormann A.M."/>
            <person name="Op den Camp H."/>
            <person name="Overmann J."/>
            <person name="Amann R."/>
            <person name="Jetten M.S.M."/>
            <person name="Mascher T."/>
            <person name="Medema M.H."/>
            <person name="Devos D.P."/>
            <person name="Kaster A.-K."/>
            <person name="Ovreas L."/>
            <person name="Rohde M."/>
            <person name="Galperin M.Y."/>
            <person name="Jogler C."/>
        </authorList>
    </citation>
    <scope>NUCLEOTIDE SEQUENCE [LARGE SCALE GENOMIC DNA]</scope>
    <source>
        <strain evidence="3 4">Pan181</strain>
    </source>
</reference>
<feature type="signal peptide" evidence="1">
    <location>
        <begin position="1"/>
        <end position="20"/>
    </location>
</feature>
<dbReference type="InterPro" id="IPR046235">
    <property type="entry name" value="DUF6268"/>
</dbReference>
<organism evidence="3 4">
    <name type="scientific">Aeoliella mucimassa</name>
    <dbReference type="NCBI Taxonomy" id="2527972"/>
    <lineage>
        <taxon>Bacteria</taxon>
        <taxon>Pseudomonadati</taxon>
        <taxon>Planctomycetota</taxon>
        <taxon>Planctomycetia</taxon>
        <taxon>Pirellulales</taxon>
        <taxon>Lacipirellulaceae</taxon>
        <taxon>Aeoliella</taxon>
    </lineage>
</organism>
<accession>A0A518ALI6</accession>
<evidence type="ECO:0000313" key="3">
    <source>
        <dbReference type="EMBL" id="QDU55566.1"/>
    </source>
</evidence>